<gene>
    <name evidence="1" type="ORF">NRB56_38240</name>
</gene>
<protein>
    <submittedName>
        <fullName evidence="1">Uncharacterized protein</fullName>
    </submittedName>
</protein>
<proteinExistence type="predicted"/>
<name>A0A7K0DR80_9NOCA</name>
<dbReference type="Gene3D" id="1.10.287.1060">
    <property type="entry name" value="ESAT-6-like"/>
    <property type="match status" value="1"/>
</dbReference>
<reference evidence="1 2" key="1">
    <citation type="submission" date="2019-10" db="EMBL/GenBank/DDBJ databases">
        <title>Nocardia macrotermitis sp. nov. and Nocardia aurantia sp. nov., isolated from the gut of fungus growing-termite Macrotermes natalensis.</title>
        <authorList>
            <person name="Benndorf R."/>
            <person name="Schwitalla J."/>
            <person name="Martin K."/>
            <person name="De Beer W."/>
            <person name="Kaster A.-K."/>
            <person name="Vollmers J."/>
            <person name="Poulsen M."/>
            <person name="Beemelmanns C."/>
        </authorList>
    </citation>
    <scope>NUCLEOTIDE SEQUENCE [LARGE SCALE GENOMIC DNA]</scope>
    <source>
        <strain evidence="1 2">RB56</strain>
    </source>
</reference>
<organism evidence="1 2">
    <name type="scientific">Nocardia aurantia</name>
    <dbReference type="NCBI Taxonomy" id="2585199"/>
    <lineage>
        <taxon>Bacteria</taxon>
        <taxon>Bacillati</taxon>
        <taxon>Actinomycetota</taxon>
        <taxon>Actinomycetes</taxon>
        <taxon>Mycobacteriales</taxon>
        <taxon>Nocardiaceae</taxon>
        <taxon>Nocardia</taxon>
    </lineage>
</organism>
<dbReference type="RefSeq" id="WP_153344057.1">
    <property type="nucleotide sequence ID" value="NZ_WEGI01000008.1"/>
</dbReference>
<comment type="caution">
    <text evidence="1">The sequence shown here is derived from an EMBL/GenBank/DDBJ whole genome shotgun (WGS) entry which is preliminary data.</text>
</comment>
<keyword evidence="2" id="KW-1185">Reference proteome</keyword>
<dbReference type="OrthoDB" id="9833542at2"/>
<dbReference type="SUPFAM" id="SSF140453">
    <property type="entry name" value="EsxAB dimer-like"/>
    <property type="match status" value="1"/>
</dbReference>
<dbReference type="InterPro" id="IPR036689">
    <property type="entry name" value="ESAT-6-like_sf"/>
</dbReference>
<dbReference type="Proteomes" id="UP000431401">
    <property type="component" value="Unassembled WGS sequence"/>
</dbReference>
<dbReference type="EMBL" id="WEGI01000008">
    <property type="protein sequence ID" value="MQY28241.1"/>
    <property type="molecule type" value="Genomic_DNA"/>
</dbReference>
<evidence type="ECO:0000313" key="1">
    <source>
        <dbReference type="EMBL" id="MQY28241.1"/>
    </source>
</evidence>
<dbReference type="AlphaFoldDB" id="A0A7K0DR80"/>
<sequence length="112" mass="11311">MATASMMIADPSKLHTGAQDTSICLGELETYLRTLAASQSGLQSAVQSPATGAAIQHSLSDAGTAGTKLANTLNDIVNALRTAGVKIDDQDLQGASKVYAAGGGDGKVDTNF</sequence>
<evidence type="ECO:0000313" key="2">
    <source>
        <dbReference type="Proteomes" id="UP000431401"/>
    </source>
</evidence>
<accession>A0A7K0DR80</accession>